<sequence>MTVSQPREPIPEAAPPDELPEEVTAGGEVAAPDTPPPHRWGFGAFLLVEAVLLASAAFISVLLGDVQPGQPLPMRMVLLGTMVPTMIAAGVALLITRLRGNGPFTDLRIGWSWADVKLGLKLGVLGLGFTSLAAYVWTQVVGDANATSAISALVEDRRMSVSAAVVMFIYLWLVGPICEEIIYRGLLWGAVERLQWRTERWGRIAAFLVSTAIFAASHLEPLRTTLLLVIAIPIGLARVFTGRLLGSVVAHQVNNFLPAVTILLASLGIAAF</sequence>
<evidence type="ECO:0000256" key="1">
    <source>
        <dbReference type="SAM" id="MobiDB-lite"/>
    </source>
</evidence>
<comment type="caution">
    <text evidence="4">The sequence shown here is derived from an EMBL/GenBank/DDBJ whole genome shotgun (WGS) entry which is preliminary data.</text>
</comment>
<keyword evidence="2" id="KW-0812">Transmembrane</keyword>
<gene>
    <name evidence="5" type="ORF">ATP06_0226400</name>
    <name evidence="4" type="ORF">AVL48_12580</name>
</gene>
<dbReference type="AlphaFoldDB" id="A0A154M7M0"/>
<accession>A0A154M7M0</accession>
<dbReference type="Proteomes" id="UP000076321">
    <property type="component" value="Unassembled WGS sequence"/>
</dbReference>
<dbReference type="InterPro" id="IPR003675">
    <property type="entry name" value="Rce1/LyrA-like_dom"/>
</dbReference>
<feature type="transmembrane region" description="Helical" evidence="2">
    <location>
        <begin position="159"/>
        <end position="177"/>
    </location>
</feature>
<dbReference type="RefSeq" id="WP_061984480.1">
    <property type="nucleotide sequence ID" value="NZ_FOPQ01000015.1"/>
</dbReference>
<dbReference type="OrthoDB" id="8453431at2"/>
<dbReference type="GO" id="GO:0004175">
    <property type="term" value="F:endopeptidase activity"/>
    <property type="evidence" value="ECO:0007669"/>
    <property type="project" value="UniProtKB-ARBA"/>
</dbReference>
<proteinExistence type="predicted"/>
<dbReference type="Pfam" id="PF02517">
    <property type="entry name" value="Rce1-like"/>
    <property type="match status" value="1"/>
</dbReference>
<evidence type="ECO:0000256" key="2">
    <source>
        <dbReference type="SAM" id="Phobius"/>
    </source>
</evidence>
<evidence type="ECO:0000259" key="3">
    <source>
        <dbReference type="Pfam" id="PF02517"/>
    </source>
</evidence>
<evidence type="ECO:0000313" key="5">
    <source>
        <dbReference type="EMBL" id="OKA05306.1"/>
    </source>
</evidence>
<feature type="transmembrane region" description="Helical" evidence="2">
    <location>
        <begin position="252"/>
        <end position="271"/>
    </location>
</feature>
<dbReference type="EMBL" id="LQCI01000049">
    <property type="protein sequence ID" value="KZB80337.1"/>
    <property type="molecule type" value="Genomic_DNA"/>
</dbReference>
<feature type="region of interest" description="Disordered" evidence="1">
    <location>
        <begin position="1"/>
        <end position="35"/>
    </location>
</feature>
<reference evidence="4 6" key="1">
    <citation type="submission" date="2015-12" db="EMBL/GenBank/DDBJ databases">
        <title>Amycolatopsis regifaucium genome sequencing and assembly.</title>
        <authorList>
            <person name="Mayilraj S."/>
        </authorList>
    </citation>
    <scope>NUCLEOTIDE SEQUENCE [LARGE SCALE GENOMIC DNA]</scope>
    <source>
        <strain evidence="4 6">GY080</strain>
    </source>
</reference>
<feature type="domain" description="CAAX prenyl protease 2/Lysostaphin resistance protein A-like" evidence="3">
    <location>
        <begin position="164"/>
        <end position="257"/>
    </location>
</feature>
<evidence type="ECO:0000313" key="6">
    <source>
        <dbReference type="Proteomes" id="UP000076321"/>
    </source>
</evidence>
<feature type="transmembrane region" description="Helical" evidence="2">
    <location>
        <begin position="76"/>
        <end position="98"/>
    </location>
</feature>
<reference evidence="5 7" key="2">
    <citation type="submission" date="2016-11" db="EMBL/GenBank/DDBJ databases">
        <title>Genome sequencing of Amycolatopsis regifaucium.</title>
        <authorList>
            <person name="Mayilraj S."/>
            <person name="Kaur N."/>
        </authorList>
    </citation>
    <scope>NUCLEOTIDE SEQUENCE [LARGE SCALE GENOMIC DNA]</scope>
    <source>
        <strain evidence="5 7">GY080</strain>
    </source>
</reference>
<dbReference type="Proteomes" id="UP000186883">
    <property type="component" value="Unassembled WGS sequence"/>
</dbReference>
<evidence type="ECO:0000313" key="7">
    <source>
        <dbReference type="Proteomes" id="UP000186883"/>
    </source>
</evidence>
<name>A0A154M7M0_9PSEU</name>
<protein>
    <recommendedName>
        <fullName evidence="3">CAAX prenyl protease 2/Lysostaphin resistance protein A-like domain-containing protein</fullName>
    </recommendedName>
</protein>
<organism evidence="4 6">
    <name type="scientific">Amycolatopsis regifaucium</name>
    <dbReference type="NCBI Taxonomy" id="546365"/>
    <lineage>
        <taxon>Bacteria</taxon>
        <taxon>Bacillati</taxon>
        <taxon>Actinomycetota</taxon>
        <taxon>Actinomycetes</taxon>
        <taxon>Pseudonocardiales</taxon>
        <taxon>Pseudonocardiaceae</taxon>
        <taxon>Amycolatopsis</taxon>
    </lineage>
</organism>
<feature type="transmembrane region" description="Helical" evidence="2">
    <location>
        <begin position="42"/>
        <end position="64"/>
    </location>
</feature>
<keyword evidence="7" id="KW-1185">Reference proteome</keyword>
<dbReference type="EMBL" id="LOBU02000017">
    <property type="protein sequence ID" value="OKA05306.1"/>
    <property type="molecule type" value="Genomic_DNA"/>
</dbReference>
<keyword evidence="2" id="KW-0472">Membrane</keyword>
<dbReference type="GO" id="GO:0080120">
    <property type="term" value="P:CAAX-box protein maturation"/>
    <property type="evidence" value="ECO:0007669"/>
    <property type="project" value="UniProtKB-ARBA"/>
</dbReference>
<feature type="transmembrane region" description="Helical" evidence="2">
    <location>
        <begin position="226"/>
        <end position="246"/>
    </location>
</feature>
<keyword evidence="2" id="KW-1133">Transmembrane helix</keyword>
<feature type="transmembrane region" description="Helical" evidence="2">
    <location>
        <begin position="118"/>
        <end position="138"/>
    </location>
</feature>
<evidence type="ECO:0000313" key="4">
    <source>
        <dbReference type="EMBL" id="KZB80337.1"/>
    </source>
</evidence>